<feature type="domain" description="HTH lysR-type" evidence="5">
    <location>
        <begin position="12"/>
        <end position="69"/>
    </location>
</feature>
<evidence type="ECO:0000313" key="6">
    <source>
        <dbReference type="EMBL" id="ABQ31274.1"/>
    </source>
</evidence>
<dbReference type="PRINTS" id="PR00039">
    <property type="entry name" value="HTHLYSR"/>
</dbReference>
<protein>
    <submittedName>
        <fullName evidence="6">Transcriptional regulator, LysR family</fullName>
    </submittedName>
</protein>
<dbReference type="RefSeq" id="WP_007423581.1">
    <property type="nucleotide sequence ID" value="NC_009484.1"/>
</dbReference>
<dbReference type="InterPro" id="IPR036390">
    <property type="entry name" value="WH_DNA-bd_sf"/>
</dbReference>
<dbReference type="Pfam" id="PF00126">
    <property type="entry name" value="HTH_1"/>
    <property type="match status" value="1"/>
</dbReference>
<keyword evidence="7" id="KW-1185">Reference proteome</keyword>
<dbReference type="Pfam" id="PF03466">
    <property type="entry name" value="LysR_substrate"/>
    <property type="match status" value="1"/>
</dbReference>
<evidence type="ECO:0000256" key="2">
    <source>
        <dbReference type="ARBA" id="ARBA00023015"/>
    </source>
</evidence>
<name>A5G092_ACICJ</name>
<evidence type="ECO:0000313" key="7">
    <source>
        <dbReference type="Proteomes" id="UP000000245"/>
    </source>
</evidence>
<dbReference type="HOGENOM" id="CLU_039613_37_0_5"/>
<dbReference type="InterPro" id="IPR058163">
    <property type="entry name" value="LysR-type_TF_proteobact-type"/>
</dbReference>
<dbReference type="SUPFAM" id="SSF46785">
    <property type="entry name" value="Winged helix' DNA-binding domain"/>
    <property type="match status" value="1"/>
</dbReference>
<gene>
    <name evidence="6" type="ordered locus">Acry_2074</name>
</gene>
<organism evidence="6 7">
    <name type="scientific">Acidiphilium cryptum (strain JF-5)</name>
    <dbReference type="NCBI Taxonomy" id="349163"/>
    <lineage>
        <taxon>Bacteria</taxon>
        <taxon>Pseudomonadati</taxon>
        <taxon>Pseudomonadota</taxon>
        <taxon>Alphaproteobacteria</taxon>
        <taxon>Acetobacterales</taxon>
        <taxon>Acidocellaceae</taxon>
        <taxon>Acidiphilium</taxon>
    </lineage>
</organism>
<dbReference type="PROSITE" id="PS50931">
    <property type="entry name" value="HTH_LYSR"/>
    <property type="match status" value="1"/>
</dbReference>
<dbReference type="Gene3D" id="1.10.10.10">
    <property type="entry name" value="Winged helix-like DNA-binding domain superfamily/Winged helix DNA-binding domain"/>
    <property type="match status" value="1"/>
</dbReference>
<dbReference type="STRING" id="349163.Acry_2074"/>
<dbReference type="InterPro" id="IPR036388">
    <property type="entry name" value="WH-like_DNA-bd_sf"/>
</dbReference>
<dbReference type="eggNOG" id="COG0583">
    <property type="taxonomic scope" value="Bacteria"/>
</dbReference>
<dbReference type="AlphaFoldDB" id="A5G092"/>
<dbReference type="Proteomes" id="UP000000245">
    <property type="component" value="Chromosome"/>
</dbReference>
<dbReference type="Gene3D" id="3.40.190.10">
    <property type="entry name" value="Periplasmic binding protein-like II"/>
    <property type="match status" value="2"/>
</dbReference>
<keyword evidence="2" id="KW-0805">Transcription regulation</keyword>
<evidence type="ECO:0000256" key="1">
    <source>
        <dbReference type="ARBA" id="ARBA00009437"/>
    </source>
</evidence>
<dbReference type="InterPro" id="IPR000847">
    <property type="entry name" value="LysR_HTH_N"/>
</dbReference>
<evidence type="ECO:0000256" key="3">
    <source>
        <dbReference type="ARBA" id="ARBA00023125"/>
    </source>
</evidence>
<dbReference type="PANTHER" id="PTHR30537:SF26">
    <property type="entry name" value="GLYCINE CLEAVAGE SYSTEM TRANSCRIPTIONAL ACTIVATOR"/>
    <property type="match status" value="1"/>
</dbReference>
<dbReference type="KEGG" id="acr:Acry_2074"/>
<reference evidence="6 7" key="1">
    <citation type="submission" date="2007-05" db="EMBL/GenBank/DDBJ databases">
        <title>Complete sequence of chromosome of Acidiphilium cryptum JF-5.</title>
        <authorList>
            <consortium name="US DOE Joint Genome Institute"/>
            <person name="Copeland A."/>
            <person name="Lucas S."/>
            <person name="Lapidus A."/>
            <person name="Barry K."/>
            <person name="Detter J.C."/>
            <person name="Glavina del Rio T."/>
            <person name="Hammon N."/>
            <person name="Israni S."/>
            <person name="Dalin E."/>
            <person name="Tice H."/>
            <person name="Pitluck S."/>
            <person name="Sims D."/>
            <person name="Brettin T."/>
            <person name="Bruce D."/>
            <person name="Han C."/>
            <person name="Schmutz J."/>
            <person name="Larimer F."/>
            <person name="Land M."/>
            <person name="Hauser L."/>
            <person name="Kyrpides N."/>
            <person name="Kim E."/>
            <person name="Magnuson T."/>
            <person name="Richardson P."/>
        </authorList>
    </citation>
    <scope>NUCLEOTIDE SEQUENCE [LARGE SCALE GENOMIC DNA]</scope>
    <source>
        <strain evidence="6 7">JF-5</strain>
    </source>
</reference>
<proteinExistence type="inferred from homology"/>
<dbReference type="PANTHER" id="PTHR30537">
    <property type="entry name" value="HTH-TYPE TRANSCRIPTIONAL REGULATOR"/>
    <property type="match status" value="1"/>
</dbReference>
<dbReference type="GO" id="GO:0003700">
    <property type="term" value="F:DNA-binding transcription factor activity"/>
    <property type="evidence" value="ECO:0007669"/>
    <property type="project" value="InterPro"/>
</dbReference>
<keyword evidence="3" id="KW-0238">DNA-binding</keyword>
<dbReference type="SUPFAM" id="SSF53850">
    <property type="entry name" value="Periplasmic binding protein-like II"/>
    <property type="match status" value="1"/>
</dbReference>
<evidence type="ECO:0000259" key="5">
    <source>
        <dbReference type="PROSITE" id="PS50931"/>
    </source>
</evidence>
<evidence type="ECO:0000256" key="4">
    <source>
        <dbReference type="ARBA" id="ARBA00023163"/>
    </source>
</evidence>
<dbReference type="GO" id="GO:0006351">
    <property type="term" value="P:DNA-templated transcription"/>
    <property type="evidence" value="ECO:0007669"/>
    <property type="project" value="TreeGrafter"/>
</dbReference>
<dbReference type="GO" id="GO:0043565">
    <property type="term" value="F:sequence-specific DNA binding"/>
    <property type="evidence" value="ECO:0007669"/>
    <property type="project" value="TreeGrafter"/>
</dbReference>
<keyword evidence="4" id="KW-0804">Transcription</keyword>
<sequence length="320" mass="35689">MTDKSPINRRWLPLNALRAFEAVGRHSSFTAGGHALNVSQSALSRHVQTLEALLGCPLLIRHPHGLETTEAGRRLLPAISRGFDGIEREMNEIIRNRGRDRHLRTLRVHMPPSFLQQVGLPALKSFRREYPDIIIDVASSYVTGWPREEPDIAVVYDRPQAGQSVTDLLWMIHVAPACAPEIAREHEGKTLERFLRDTELLHVKLQGQARGLMWASYIRQRGLEVDTDRGLAFETASAATGYAMTGGGVALIDLVLFAQEIAAGRLVVPYPEPAEEGYGYFLTMRPEDMADPILALFRTWMIEHCARPEPPPLLRAAAAP</sequence>
<dbReference type="EMBL" id="CP000697">
    <property type="protein sequence ID" value="ABQ31274.1"/>
    <property type="molecule type" value="Genomic_DNA"/>
</dbReference>
<comment type="similarity">
    <text evidence="1">Belongs to the LysR transcriptional regulatory family.</text>
</comment>
<accession>A5G092</accession>
<dbReference type="InterPro" id="IPR005119">
    <property type="entry name" value="LysR_subst-bd"/>
</dbReference>